<dbReference type="Gene3D" id="1.20.120.570">
    <property type="entry name" value="YkyA-like"/>
    <property type="match status" value="1"/>
</dbReference>
<evidence type="ECO:0000313" key="3">
    <source>
        <dbReference type="Proteomes" id="UP000193006"/>
    </source>
</evidence>
<evidence type="ECO:0000256" key="1">
    <source>
        <dbReference type="SAM" id="Coils"/>
    </source>
</evidence>
<proteinExistence type="predicted"/>
<organism evidence="2 3">
    <name type="scientific">Halalkalibacter krulwichiae</name>
    <dbReference type="NCBI Taxonomy" id="199441"/>
    <lineage>
        <taxon>Bacteria</taxon>
        <taxon>Bacillati</taxon>
        <taxon>Bacillota</taxon>
        <taxon>Bacilli</taxon>
        <taxon>Bacillales</taxon>
        <taxon>Bacillaceae</taxon>
        <taxon>Halalkalibacter</taxon>
    </lineage>
</organism>
<dbReference type="EMBL" id="CP020814">
    <property type="protein sequence ID" value="ARK31175.1"/>
    <property type="molecule type" value="Genomic_DNA"/>
</dbReference>
<reference evidence="2 3" key="1">
    <citation type="submission" date="2017-04" db="EMBL/GenBank/DDBJ databases">
        <title>Bacillus krulwichiae AM31D Genome sequencing and assembly.</title>
        <authorList>
            <person name="Krulwich T.A."/>
            <person name="Anastor L."/>
            <person name="Ehrlich R."/>
            <person name="Ehrlich G.D."/>
            <person name="Janto B."/>
        </authorList>
    </citation>
    <scope>NUCLEOTIDE SEQUENCE [LARGE SCALE GENOMIC DNA]</scope>
    <source>
        <strain evidence="2 3">AM31D</strain>
    </source>
</reference>
<dbReference type="STRING" id="199441.BkAM31D_15670"/>
<name>A0A1X9MCL1_9BACI</name>
<gene>
    <name evidence="2" type="ORF">BkAM31D_15670</name>
</gene>
<dbReference type="Proteomes" id="UP000193006">
    <property type="component" value="Chromosome"/>
</dbReference>
<feature type="coiled-coil region" evidence="1">
    <location>
        <begin position="161"/>
        <end position="205"/>
    </location>
</feature>
<accession>A0A1X9MCL1</accession>
<dbReference type="AlphaFoldDB" id="A0A1X9MCL1"/>
<dbReference type="PROSITE" id="PS51257">
    <property type="entry name" value="PROKAR_LIPOPROTEIN"/>
    <property type="match status" value="1"/>
</dbReference>
<protein>
    <submittedName>
        <fullName evidence="2">Putative cell-wall binding lipoprotein</fullName>
    </submittedName>
</protein>
<dbReference type="InterPro" id="IPR019454">
    <property type="entry name" value="Lipoprot_YkyA-like"/>
</dbReference>
<keyword evidence="3" id="KW-1185">Reference proteome</keyword>
<dbReference type="KEGG" id="bkw:BkAM31D_15670"/>
<dbReference type="InterPro" id="IPR036785">
    <property type="entry name" value="YkyA-like_sf"/>
</dbReference>
<sequence length="217" mass="25544">MKGKIWLIILLTLALLTLTACKEQPAEIVYQHLETAVELEEPFQKQQEPLQKAELRESEIFDEIIALGLNEMDQIIELVEEAISSIEAREGMVTAEKASIEESFDEFKKIEEEVDSFEDESLEELFQSLKESMQERFDHYSELHDTYMKTIHEDKVLFELLKDEELSIEELQDQIDIINDLYVEVEKKKEAFNESTDTYNQLKKDFYETAELNVQYQ</sequence>
<dbReference type="RefSeq" id="WP_066150747.1">
    <property type="nucleotide sequence ID" value="NZ_CP020814.1"/>
</dbReference>
<evidence type="ECO:0000313" key="2">
    <source>
        <dbReference type="EMBL" id="ARK31175.1"/>
    </source>
</evidence>
<keyword evidence="2" id="KW-0449">Lipoprotein</keyword>
<keyword evidence="1" id="KW-0175">Coiled coil</keyword>
<feature type="coiled-coil region" evidence="1">
    <location>
        <begin position="69"/>
        <end position="120"/>
    </location>
</feature>
<dbReference type="Pfam" id="PF10368">
    <property type="entry name" value="YkyA"/>
    <property type="match status" value="1"/>
</dbReference>
<dbReference type="SUPFAM" id="SSF140423">
    <property type="entry name" value="MW0975(SA0943)-like"/>
    <property type="match status" value="1"/>
</dbReference>